<keyword evidence="1" id="KW-0812">Transmembrane</keyword>
<dbReference type="Proteomes" id="UP000279994">
    <property type="component" value="Unassembled WGS sequence"/>
</dbReference>
<protein>
    <submittedName>
        <fullName evidence="2">Uncharacterized protein</fullName>
    </submittedName>
</protein>
<gene>
    <name evidence="2" type="ORF">EFL26_17270</name>
</gene>
<feature type="transmembrane region" description="Helical" evidence="1">
    <location>
        <begin position="192"/>
        <end position="216"/>
    </location>
</feature>
<reference evidence="2 3" key="1">
    <citation type="submission" date="2018-11" db="EMBL/GenBank/DDBJ databases">
        <authorList>
            <person name="Li F."/>
        </authorList>
    </citation>
    <scope>NUCLEOTIDE SEQUENCE [LARGE SCALE GENOMIC DNA]</scope>
    <source>
        <strain evidence="2 3">Gsoil 818</strain>
    </source>
</reference>
<evidence type="ECO:0000313" key="3">
    <source>
        <dbReference type="Proteomes" id="UP000279994"/>
    </source>
</evidence>
<keyword evidence="1" id="KW-1133">Transmembrane helix</keyword>
<feature type="transmembrane region" description="Helical" evidence="1">
    <location>
        <begin position="117"/>
        <end position="138"/>
    </location>
</feature>
<organism evidence="2 3">
    <name type="scientific">Nocardioides pocheonensis</name>
    <dbReference type="NCBI Taxonomy" id="661485"/>
    <lineage>
        <taxon>Bacteria</taxon>
        <taxon>Bacillati</taxon>
        <taxon>Actinomycetota</taxon>
        <taxon>Actinomycetes</taxon>
        <taxon>Propionibacteriales</taxon>
        <taxon>Nocardioidaceae</taxon>
        <taxon>Nocardioides</taxon>
    </lineage>
</organism>
<dbReference type="RefSeq" id="WP_123224164.1">
    <property type="nucleotide sequence ID" value="NZ_RJSF01000044.1"/>
</dbReference>
<feature type="transmembrane region" description="Helical" evidence="1">
    <location>
        <begin position="228"/>
        <end position="250"/>
    </location>
</feature>
<keyword evidence="1" id="KW-0472">Membrane</keyword>
<evidence type="ECO:0000313" key="2">
    <source>
        <dbReference type="EMBL" id="RNM12402.1"/>
    </source>
</evidence>
<feature type="transmembrane region" description="Helical" evidence="1">
    <location>
        <begin position="256"/>
        <end position="278"/>
    </location>
</feature>
<keyword evidence="3" id="KW-1185">Reference proteome</keyword>
<dbReference type="AlphaFoldDB" id="A0A3N0GJQ3"/>
<feature type="transmembrane region" description="Helical" evidence="1">
    <location>
        <begin position="150"/>
        <end position="172"/>
    </location>
</feature>
<evidence type="ECO:0000256" key="1">
    <source>
        <dbReference type="SAM" id="Phobius"/>
    </source>
</evidence>
<accession>A0A3N0GJQ3</accession>
<comment type="caution">
    <text evidence="2">The sequence shown here is derived from an EMBL/GenBank/DDBJ whole genome shotgun (WGS) entry which is preliminary data.</text>
</comment>
<proteinExistence type="predicted"/>
<feature type="transmembrane region" description="Helical" evidence="1">
    <location>
        <begin position="67"/>
        <end position="84"/>
    </location>
</feature>
<dbReference type="OrthoDB" id="3830178at2"/>
<sequence length="283" mass="29669">MTTLDRPRPALRSPAPPSPAIRPPWWLRLSVPIGFLGIAASLAGILVDRVYADETPNWQAQAVGQDIANLVVLPVLLVLAYAAARGSRPAALAWAGTVVYAAYAYAIYAFAVHFGPLFLVYVAVLGASVWALGGFLTSEASTPVRPSGSRLTRFASLLLLGTAALFALMWVAQDLPAMVDGTRSQELQDTGLLTNPVHVLDLAFFLPASALAGVLLRRGSAWGARLAPIVLTAMASISLGILTLMVVSAARDLDASPVVAAVIGVLGIVQAATAWLLVRGQRT</sequence>
<name>A0A3N0GJQ3_9ACTN</name>
<dbReference type="EMBL" id="RJSF01000044">
    <property type="protein sequence ID" value="RNM12402.1"/>
    <property type="molecule type" value="Genomic_DNA"/>
</dbReference>
<feature type="transmembrane region" description="Helical" evidence="1">
    <location>
        <begin position="25"/>
        <end position="47"/>
    </location>
</feature>
<feature type="transmembrane region" description="Helical" evidence="1">
    <location>
        <begin position="91"/>
        <end position="111"/>
    </location>
</feature>